<evidence type="ECO:0000313" key="2">
    <source>
        <dbReference type="EMBL" id="SCC12795.1"/>
    </source>
</evidence>
<dbReference type="AlphaFoldDB" id="A0A1C4C120"/>
<keyword evidence="1" id="KW-0812">Transmembrane</keyword>
<proteinExistence type="predicted"/>
<dbReference type="EMBL" id="FMAY01000006">
    <property type="protein sequence ID" value="SCC12795.1"/>
    <property type="molecule type" value="Genomic_DNA"/>
</dbReference>
<accession>A0A1C4C120</accession>
<organism evidence="2 3">
    <name type="scientific">Kosakonia oryzendophytica</name>
    <dbReference type="NCBI Taxonomy" id="1005665"/>
    <lineage>
        <taxon>Bacteria</taxon>
        <taxon>Pseudomonadati</taxon>
        <taxon>Pseudomonadota</taxon>
        <taxon>Gammaproteobacteria</taxon>
        <taxon>Enterobacterales</taxon>
        <taxon>Enterobacteriaceae</taxon>
        <taxon>Kosakonia</taxon>
    </lineage>
</organism>
<sequence length="125" mass="14796">MIENEKPQDGLLFVDENNPNDFIIFNFYTWVSIIKGIMVFYGQKTEDEAQRIINNTPLFTRPPQNYLEASLLGHEEEYYWAMVMSHGERFFDKGYSYTAPEGYLAWEDNYIQEHNLAKASLFFND</sequence>
<keyword evidence="1" id="KW-1133">Transmembrane helix</keyword>
<name>A0A1C4C120_9ENTR</name>
<keyword evidence="3" id="KW-1185">Reference proteome</keyword>
<dbReference type="RefSeq" id="WP_139109657.1">
    <property type="nucleotide sequence ID" value="NZ_FMAY01000006.1"/>
</dbReference>
<evidence type="ECO:0000256" key="1">
    <source>
        <dbReference type="SAM" id="Phobius"/>
    </source>
</evidence>
<gene>
    <name evidence="2" type="ORF">GA0061071_106160</name>
</gene>
<reference evidence="3" key="1">
    <citation type="submission" date="2016-08" db="EMBL/GenBank/DDBJ databases">
        <authorList>
            <person name="Varghese N."/>
            <person name="Submissions Spin"/>
        </authorList>
    </citation>
    <scope>NUCLEOTIDE SEQUENCE [LARGE SCALE GENOMIC DNA]</scope>
    <source>
        <strain evidence="3">REICA_082</strain>
    </source>
</reference>
<keyword evidence="1" id="KW-0472">Membrane</keyword>
<dbReference type="OrthoDB" id="6624543at2"/>
<evidence type="ECO:0000313" key="3">
    <source>
        <dbReference type="Proteomes" id="UP000198975"/>
    </source>
</evidence>
<feature type="transmembrane region" description="Helical" evidence="1">
    <location>
        <begin position="22"/>
        <end position="41"/>
    </location>
</feature>
<dbReference type="Proteomes" id="UP000198975">
    <property type="component" value="Unassembled WGS sequence"/>
</dbReference>
<protein>
    <submittedName>
        <fullName evidence="2">Uncharacterized protein</fullName>
    </submittedName>
</protein>